<dbReference type="AlphaFoldDB" id="A0A166AUY8"/>
<proteinExistence type="predicted"/>
<dbReference type="EMBL" id="KV425957">
    <property type="protein sequence ID" value="KZV95399.1"/>
    <property type="molecule type" value="Genomic_DNA"/>
</dbReference>
<evidence type="ECO:0000313" key="1">
    <source>
        <dbReference type="EMBL" id="KZV95399.1"/>
    </source>
</evidence>
<accession>A0A166AUY8</accession>
<evidence type="ECO:0000313" key="2">
    <source>
        <dbReference type="Proteomes" id="UP000077266"/>
    </source>
</evidence>
<reference evidence="1 2" key="1">
    <citation type="journal article" date="2016" name="Mol. Biol. Evol.">
        <title>Comparative Genomics of Early-Diverging Mushroom-Forming Fungi Provides Insights into the Origins of Lignocellulose Decay Capabilities.</title>
        <authorList>
            <person name="Nagy L.G."/>
            <person name="Riley R."/>
            <person name="Tritt A."/>
            <person name="Adam C."/>
            <person name="Daum C."/>
            <person name="Floudas D."/>
            <person name="Sun H."/>
            <person name="Yadav J.S."/>
            <person name="Pangilinan J."/>
            <person name="Larsson K.H."/>
            <person name="Matsuura K."/>
            <person name="Barry K."/>
            <person name="Labutti K."/>
            <person name="Kuo R."/>
            <person name="Ohm R.A."/>
            <person name="Bhattacharya S.S."/>
            <person name="Shirouzu T."/>
            <person name="Yoshinaga Y."/>
            <person name="Martin F.M."/>
            <person name="Grigoriev I.V."/>
            <person name="Hibbett D.S."/>
        </authorList>
    </citation>
    <scope>NUCLEOTIDE SEQUENCE [LARGE SCALE GENOMIC DNA]</scope>
    <source>
        <strain evidence="1 2">HHB12029</strain>
    </source>
</reference>
<dbReference type="InParanoid" id="A0A166AUY8"/>
<name>A0A166AUY8_EXIGL</name>
<dbReference type="Proteomes" id="UP000077266">
    <property type="component" value="Unassembled WGS sequence"/>
</dbReference>
<feature type="non-terminal residue" evidence="1">
    <location>
        <position position="308"/>
    </location>
</feature>
<organism evidence="1 2">
    <name type="scientific">Exidia glandulosa HHB12029</name>
    <dbReference type="NCBI Taxonomy" id="1314781"/>
    <lineage>
        <taxon>Eukaryota</taxon>
        <taxon>Fungi</taxon>
        <taxon>Dikarya</taxon>
        <taxon>Basidiomycota</taxon>
        <taxon>Agaricomycotina</taxon>
        <taxon>Agaricomycetes</taxon>
        <taxon>Auriculariales</taxon>
        <taxon>Exidiaceae</taxon>
        <taxon>Exidia</taxon>
    </lineage>
</organism>
<keyword evidence="2" id="KW-1185">Reference proteome</keyword>
<sequence>MVDTHTHTNTSSSPSALTATQHAPLDAGISQVRSLLTGTVTRADSANDTADDHHDDDQLQTVAVNANPARVSHPLGYDGARHEHDCAGARGRWAAHAMSLCDRPGRLARRTTSAPPIPFRTRAHLEGARPPMATRSSASMVEHGSLMLLSAVELGSPEMLAVEHGSRGEVEHGSPQSLTVEHGSRFLVVERGSPNGFSGEYGSPRATSFLNATQDFVHTAHGHTPEDTPFIANGGSVDSAYRCLQDVKLTAHDAYSAPTTLSVDLEMEGACTRQTAQLLFDSSIGKYPVRVEQGSPTVLAIELGSRGE</sequence>
<protein>
    <submittedName>
        <fullName evidence="1">Uncharacterized protein</fullName>
    </submittedName>
</protein>
<gene>
    <name evidence="1" type="ORF">EXIGLDRAFT_735285</name>
</gene>